<feature type="transmembrane region" description="Helical" evidence="2">
    <location>
        <begin position="59"/>
        <end position="80"/>
    </location>
</feature>
<reference evidence="4 5" key="1">
    <citation type="submission" date="2014-04" db="EMBL/GenBank/DDBJ databases">
        <authorList>
            <consortium name="DOE Joint Genome Institute"/>
            <person name="Kuo A."/>
            <person name="Zuccaro A."/>
            <person name="Kohler A."/>
            <person name="Nagy L.G."/>
            <person name="Floudas D."/>
            <person name="Copeland A."/>
            <person name="Barry K.W."/>
            <person name="Cichocki N."/>
            <person name="Veneault-Fourrey C."/>
            <person name="LaButti K."/>
            <person name="Lindquist E.A."/>
            <person name="Lipzen A."/>
            <person name="Lundell T."/>
            <person name="Morin E."/>
            <person name="Murat C."/>
            <person name="Sun H."/>
            <person name="Tunlid A."/>
            <person name="Henrissat B."/>
            <person name="Grigoriev I.V."/>
            <person name="Hibbett D.S."/>
            <person name="Martin F."/>
            <person name="Nordberg H.P."/>
            <person name="Cantor M.N."/>
            <person name="Hua S.X."/>
        </authorList>
    </citation>
    <scope>NUCLEOTIDE SEQUENCE [LARGE SCALE GENOMIC DNA]</scope>
    <source>
        <strain evidence="4 5">MAFF 305830</strain>
    </source>
</reference>
<reference evidence="5" key="2">
    <citation type="submission" date="2015-01" db="EMBL/GenBank/DDBJ databases">
        <title>Evolutionary Origins and Diversification of the Mycorrhizal Mutualists.</title>
        <authorList>
            <consortium name="DOE Joint Genome Institute"/>
            <consortium name="Mycorrhizal Genomics Consortium"/>
            <person name="Kohler A."/>
            <person name="Kuo A."/>
            <person name="Nagy L.G."/>
            <person name="Floudas D."/>
            <person name="Copeland A."/>
            <person name="Barry K.W."/>
            <person name="Cichocki N."/>
            <person name="Veneault-Fourrey C."/>
            <person name="LaButti K."/>
            <person name="Lindquist E.A."/>
            <person name="Lipzen A."/>
            <person name="Lundell T."/>
            <person name="Morin E."/>
            <person name="Murat C."/>
            <person name="Riley R."/>
            <person name="Ohm R."/>
            <person name="Sun H."/>
            <person name="Tunlid A."/>
            <person name="Henrissat B."/>
            <person name="Grigoriev I.V."/>
            <person name="Hibbett D.S."/>
            <person name="Martin F."/>
        </authorList>
    </citation>
    <scope>NUCLEOTIDE SEQUENCE [LARGE SCALE GENOMIC DNA]</scope>
    <source>
        <strain evidence="5">MAFF 305830</strain>
    </source>
</reference>
<evidence type="ECO:0000313" key="5">
    <source>
        <dbReference type="Proteomes" id="UP000054097"/>
    </source>
</evidence>
<keyword evidence="5" id="KW-1185">Reference proteome</keyword>
<feature type="region of interest" description="Disordered" evidence="1">
    <location>
        <begin position="156"/>
        <end position="197"/>
    </location>
</feature>
<evidence type="ECO:0000256" key="3">
    <source>
        <dbReference type="SAM" id="SignalP"/>
    </source>
</evidence>
<keyword evidence="2" id="KW-0812">Transmembrane</keyword>
<gene>
    <name evidence="4" type="ORF">M408DRAFT_9268</name>
</gene>
<dbReference type="AlphaFoldDB" id="A0A0C3B809"/>
<protein>
    <submittedName>
        <fullName evidence="4">Uncharacterized protein</fullName>
    </submittedName>
</protein>
<feature type="signal peptide" evidence="3">
    <location>
        <begin position="1"/>
        <end position="21"/>
    </location>
</feature>
<dbReference type="EMBL" id="KN824298">
    <property type="protein sequence ID" value="KIM27571.1"/>
    <property type="molecule type" value="Genomic_DNA"/>
</dbReference>
<keyword evidence="3" id="KW-0732">Signal</keyword>
<keyword evidence="2" id="KW-1133">Transmembrane helix</keyword>
<proteinExistence type="predicted"/>
<accession>A0A0C3B809</accession>
<dbReference type="Proteomes" id="UP000054097">
    <property type="component" value="Unassembled WGS sequence"/>
</dbReference>
<evidence type="ECO:0000313" key="4">
    <source>
        <dbReference type="EMBL" id="KIM27571.1"/>
    </source>
</evidence>
<name>A0A0C3B809_SERVB</name>
<feature type="chain" id="PRO_5002161550" evidence="3">
    <location>
        <begin position="22"/>
        <end position="197"/>
    </location>
</feature>
<dbReference type="HOGENOM" id="CLU_1384924_0_0_1"/>
<keyword evidence="2" id="KW-0472">Membrane</keyword>
<dbReference type="Gene3D" id="1.20.5.930">
    <property type="entry name" value="Bicelle-embedded integrin alpha(iib) transmembrane segment"/>
    <property type="match status" value="1"/>
</dbReference>
<evidence type="ECO:0000256" key="1">
    <source>
        <dbReference type="SAM" id="MobiDB-lite"/>
    </source>
</evidence>
<evidence type="ECO:0000256" key="2">
    <source>
        <dbReference type="SAM" id="Phobius"/>
    </source>
</evidence>
<organism evidence="4 5">
    <name type="scientific">Serendipita vermifera MAFF 305830</name>
    <dbReference type="NCBI Taxonomy" id="933852"/>
    <lineage>
        <taxon>Eukaryota</taxon>
        <taxon>Fungi</taxon>
        <taxon>Dikarya</taxon>
        <taxon>Basidiomycota</taxon>
        <taxon>Agaricomycotina</taxon>
        <taxon>Agaricomycetes</taxon>
        <taxon>Sebacinales</taxon>
        <taxon>Serendipitaceae</taxon>
        <taxon>Serendipita</taxon>
    </lineage>
</organism>
<feature type="compositionally biased region" description="Polar residues" evidence="1">
    <location>
        <begin position="176"/>
        <end position="197"/>
    </location>
</feature>
<sequence>MSSTTLFYILTTLALSPLVSARGRGGGGGGSSSSSSSSTVTGGCGDSSIQIATLCIAKIWIIIPSVILGLILLAVIFCVLKKCGCCGWFSNRTSRVKTTYNADGGIGQAAAVRHEAWGNTWQQNYAQIPSHQGSQNTLPYAQGGLGYAHTKEQTVYSPPNHDGTYPNSPYHHHQHTGSQSFSHKPTNSQTHLQQQHY</sequence>